<name>A0ABN9Q2N9_9DINO</name>
<feature type="non-terminal residue" evidence="1">
    <location>
        <position position="127"/>
    </location>
</feature>
<dbReference type="Proteomes" id="UP001189429">
    <property type="component" value="Unassembled WGS sequence"/>
</dbReference>
<keyword evidence="2" id="KW-1185">Reference proteome</keyword>
<gene>
    <name evidence="1" type="ORF">PCOR1329_LOCUS7321</name>
</gene>
<protein>
    <submittedName>
        <fullName evidence="1">Uncharacterized protein</fullName>
    </submittedName>
</protein>
<sequence length="127" mass="14222">MDAADLKLDEGIILEGEALGRMFKRGFQDAVHAAEKKVVQALGALRLPEDFAWQMVGKRIKKILETRFYNRVFLDKEACVSSMGRERLAKVIVHPVDPPRVVWNLGLLADRGTSRSEMDTLAEQALG</sequence>
<reference evidence="1" key="1">
    <citation type="submission" date="2023-10" db="EMBL/GenBank/DDBJ databases">
        <authorList>
            <person name="Chen Y."/>
            <person name="Shah S."/>
            <person name="Dougan E. K."/>
            <person name="Thang M."/>
            <person name="Chan C."/>
        </authorList>
    </citation>
    <scope>NUCLEOTIDE SEQUENCE [LARGE SCALE GENOMIC DNA]</scope>
</reference>
<evidence type="ECO:0000313" key="2">
    <source>
        <dbReference type="Proteomes" id="UP001189429"/>
    </source>
</evidence>
<comment type="caution">
    <text evidence="1">The sequence shown here is derived from an EMBL/GenBank/DDBJ whole genome shotgun (WGS) entry which is preliminary data.</text>
</comment>
<organism evidence="1 2">
    <name type="scientific">Prorocentrum cordatum</name>
    <dbReference type="NCBI Taxonomy" id="2364126"/>
    <lineage>
        <taxon>Eukaryota</taxon>
        <taxon>Sar</taxon>
        <taxon>Alveolata</taxon>
        <taxon>Dinophyceae</taxon>
        <taxon>Prorocentrales</taxon>
        <taxon>Prorocentraceae</taxon>
        <taxon>Prorocentrum</taxon>
    </lineage>
</organism>
<accession>A0ABN9Q2N9</accession>
<dbReference type="EMBL" id="CAUYUJ010001985">
    <property type="protein sequence ID" value="CAK0798614.1"/>
    <property type="molecule type" value="Genomic_DNA"/>
</dbReference>
<proteinExistence type="predicted"/>
<evidence type="ECO:0000313" key="1">
    <source>
        <dbReference type="EMBL" id="CAK0798614.1"/>
    </source>
</evidence>